<gene>
    <name evidence="1" type="ORF">SAMN05428957_103282</name>
</gene>
<evidence type="ECO:0000313" key="2">
    <source>
        <dbReference type="Proteomes" id="UP000198552"/>
    </source>
</evidence>
<keyword evidence="2" id="KW-1185">Reference proteome</keyword>
<dbReference type="EMBL" id="FNHP01000003">
    <property type="protein sequence ID" value="SDM22725.1"/>
    <property type="molecule type" value="Genomic_DNA"/>
</dbReference>
<protein>
    <submittedName>
        <fullName evidence="1">Uncharacterized protein</fullName>
    </submittedName>
</protein>
<dbReference type="AlphaFoldDB" id="A0A1G9RJX4"/>
<sequence>MQIELSRAERVQLLRELSGHLQADRHPGAAWLGAAIGRWLHHGGNLPELLGVRAPRGSKNTAQAITRRAEVDALLRRLALACGAEQASRVLRGIAPCPVELQAAVERLRELGAPSSPAAFWRASRRVARHMR</sequence>
<name>A0A1G9RJX4_9BURK</name>
<accession>A0A1G9RJX4</accession>
<dbReference type="RefSeq" id="WP_139182722.1">
    <property type="nucleotide sequence ID" value="NZ_FNHP01000003.1"/>
</dbReference>
<dbReference type="Proteomes" id="UP000198552">
    <property type="component" value="Unassembled WGS sequence"/>
</dbReference>
<dbReference type="STRING" id="1527607.SAMN05428957_103282"/>
<organism evidence="1 2">
    <name type="scientific">Oryzisolibacter propanilivorax</name>
    <dbReference type="NCBI Taxonomy" id="1527607"/>
    <lineage>
        <taxon>Bacteria</taxon>
        <taxon>Pseudomonadati</taxon>
        <taxon>Pseudomonadota</taxon>
        <taxon>Betaproteobacteria</taxon>
        <taxon>Burkholderiales</taxon>
        <taxon>Comamonadaceae</taxon>
        <taxon>Oryzisolibacter</taxon>
    </lineage>
</organism>
<dbReference type="OrthoDB" id="9830352at2"/>
<proteinExistence type="predicted"/>
<reference evidence="2" key="1">
    <citation type="submission" date="2016-10" db="EMBL/GenBank/DDBJ databases">
        <authorList>
            <person name="Varghese N."/>
            <person name="Submissions S."/>
        </authorList>
    </citation>
    <scope>NUCLEOTIDE SEQUENCE [LARGE SCALE GENOMIC DNA]</scope>
    <source>
        <strain evidence="2">EPL6</strain>
    </source>
</reference>
<evidence type="ECO:0000313" key="1">
    <source>
        <dbReference type="EMBL" id="SDM22725.1"/>
    </source>
</evidence>